<evidence type="ECO:0008006" key="4">
    <source>
        <dbReference type="Google" id="ProtNLM"/>
    </source>
</evidence>
<dbReference type="InterPro" id="IPR013517">
    <property type="entry name" value="FG-GAP"/>
</dbReference>
<dbReference type="InterPro" id="IPR028994">
    <property type="entry name" value="Integrin_alpha_N"/>
</dbReference>
<dbReference type="RefSeq" id="WP_043391213.1">
    <property type="nucleotide sequence ID" value="NZ_JPMI01000040.1"/>
</dbReference>
<reference evidence="2 3" key="1">
    <citation type="submission" date="2014-07" db="EMBL/GenBank/DDBJ databases">
        <title>Draft Genome Sequence of Gephyronic Acid Producer, Cystobacter violaceus Strain Cb vi76.</title>
        <authorList>
            <person name="Stevens D.C."/>
            <person name="Young J."/>
            <person name="Carmichael R."/>
            <person name="Tan J."/>
            <person name="Taylor R.E."/>
        </authorList>
    </citation>
    <scope>NUCLEOTIDE SEQUENCE [LARGE SCALE GENOMIC DNA]</scope>
    <source>
        <strain evidence="2 3">Cb vi76</strain>
    </source>
</reference>
<evidence type="ECO:0000256" key="1">
    <source>
        <dbReference type="ARBA" id="ARBA00022729"/>
    </source>
</evidence>
<comment type="caution">
    <text evidence="2">The sequence shown here is derived from an EMBL/GenBank/DDBJ whole genome shotgun (WGS) entry which is preliminary data.</text>
</comment>
<keyword evidence="1" id="KW-0732">Signal</keyword>
<dbReference type="Proteomes" id="UP000028547">
    <property type="component" value="Unassembled WGS sequence"/>
</dbReference>
<dbReference type="Pfam" id="PF13517">
    <property type="entry name" value="FG-GAP_3"/>
    <property type="match status" value="1"/>
</dbReference>
<dbReference type="SUPFAM" id="SSF69318">
    <property type="entry name" value="Integrin alpha N-terminal domain"/>
    <property type="match status" value="1"/>
</dbReference>
<dbReference type="AlphaFoldDB" id="A0A084SZ88"/>
<accession>A0A084SZ88</accession>
<evidence type="ECO:0000313" key="2">
    <source>
        <dbReference type="EMBL" id="KFA93773.1"/>
    </source>
</evidence>
<organism evidence="2 3">
    <name type="scientific">Archangium violaceum Cb vi76</name>
    <dbReference type="NCBI Taxonomy" id="1406225"/>
    <lineage>
        <taxon>Bacteria</taxon>
        <taxon>Pseudomonadati</taxon>
        <taxon>Myxococcota</taxon>
        <taxon>Myxococcia</taxon>
        <taxon>Myxococcales</taxon>
        <taxon>Cystobacterineae</taxon>
        <taxon>Archangiaceae</taxon>
        <taxon>Archangium</taxon>
    </lineage>
</organism>
<dbReference type="PROSITE" id="PS51257">
    <property type="entry name" value="PROKAR_LIPOPROTEIN"/>
    <property type="match status" value="1"/>
</dbReference>
<name>A0A084SZ88_9BACT</name>
<protein>
    <recommendedName>
        <fullName evidence="4">Hemolysin</fullName>
    </recommendedName>
</protein>
<dbReference type="EMBL" id="JPMI01000040">
    <property type="protein sequence ID" value="KFA93773.1"/>
    <property type="molecule type" value="Genomic_DNA"/>
</dbReference>
<sequence>MKLKRGTQGLAQWKGRGRGRFFAALAALATGSACDTTDSQERPAARDTGNLAERCEVKPPFTANFEPELQWEWTGSPILPTHKQVMMQPVVVDVNRDGTPDIVFSTFDGDFYNTAYQNGYDGNANGVLRAVSGSTGAELWSVEDSAYRVKPAASIAAGDIDGDGAVEICGIPESGRGIICFENDGAFKFRSSQDANDYNEWGGLSLADLDGDGAVEILDGNRVYSNTGTLKWVGSDGMGGALFTGPVSFAVDIDQDGKQEVVNGRSVYRHDGTLKCANTEIPHGFAAVA</sequence>
<feature type="non-terminal residue" evidence="2">
    <location>
        <position position="289"/>
    </location>
</feature>
<dbReference type="PANTHER" id="PTHR45460">
    <property type="entry name" value="SIMILAR TO CYSTEINE PROTEINASE"/>
    <property type="match status" value="1"/>
</dbReference>
<proteinExistence type="predicted"/>
<dbReference type="PANTHER" id="PTHR45460:SF2">
    <property type="entry name" value="ALPHA 1,3 GLUCANASE, GH71 FAMILY (EUROFUNG)"/>
    <property type="match status" value="1"/>
</dbReference>
<gene>
    <name evidence="2" type="ORF">Q664_07035</name>
</gene>
<evidence type="ECO:0000313" key="3">
    <source>
        <dbReference type="Proteomes" id="UP000028547"/>
    </source>
</evidence>